<feature type="transmembrane region" description="Helical" evidence="1">
    <location>
        <begin position="57"/>
        <end position="78"/>
    </location>
</feature>
<dbReference type="EMBL" id="HBUF01454903">
    <property type="protein sequence ID" value="CAG6743837.1"/>
    <property type="molecule type" value="Transcribed_RNA"/>
</dbReference>
<keyword evidence="1" id="KW-0472">Membrane</keyword>
<evidence type="ECO:0000256" key="1">
    <source>
        <dbReference type="SAM" id="Phobius"/>
    </source>
</evidence>
<feature type="transmembrane region" description="Helical" evidence="1">
    <location>
        <begin position="31"/>
        <end position="51"/>
    </location>
</feature>
<dbReference type="EMBL" id="HBUF01454904">
    <property type="protein sequence ID" value="CAG6743838.1"/>
    <property type="molecule type" value="Transcribed_RNA"/>
</dbReference>
<sequence length="111" mass="13221">MYMELLCLRSFYLYLLRPFSVQNHFISSCSYSFILCLLFPLMLYMLCHFTINPPPSLLHITVISNTVSQVFFYFLFIYKIIGTYHFSFHLHFVFTPSPHSCTVNVYVHLSR</sequence>
<dbReference type="EMBL" id="HBUF01628672">
    <property type="protein sequence ID" value="CAG6782691.1"/>
    <property type="molecule type" value="Transcribed_RNA"/>
</dbReference>
<protein>
    <submittedName>
        <fullName evidence="2">Uncharacterized protein</fullName>
    </submittedName>
</protein>
<proteinExistence type="predicted"/>
<evidence type="ECO:0000313" key="2">
    <source>
        <dbReference type="EMBL" id="CAG6782692.1"/>
    </source>
</evidence>
<accession>A0A8D9BH47</accession>
<keyword evidence="1" id="KW-1133">Transmembrane helix</keyword>
<dbReference type="EMBL" id="HBUF01628671">
    <property type="protein sequence ID" value="CAG6782690.1"/>
    <property type="molecule type" value="Transcribed_RNA"/>
</dbReference>
<dbReference type="EMBL" id="HBUF01628673">
    <property type="protein sequence ID" value="CAG6782692.1"/>
    <property type="molecule type" value="Transcribed_RNA"/>
</dbReference>
<keyword evidence="1" id="KW-0812">Transmembrane</keyword>
<reference evidence="2" key="1">
    <citation type="submission" date="2021-05" db="EMBL/GenBank/DDBJ databases">
        <authorList>
            <person name="Alioto T."/>
            <person name="Alioto T."/>
            <person name="Gomez Garrido J."/>
        </authorList>
    </citation>
    <scope>NUCLEOTIDE SEQUENCE</scope>
</reference>
<dbReference type="EMBL" id="HBUF01286015">
    <property type="protein sequence ID" value="CAG6688274.1"/>
    <property type="molecule type" value="Transcribed_RNA"/>
</dbReference>
<dbReference type="AlphaFoldDB" id="A0A8D9BH47"/>
<name>A0A8D9BH47_9HEMI</name>
<organism evidence="2">
    <name type="scientific">Cacopsylla melanoneura</name>
    <dbReference type="NCBI Taxonomy" id="428564"/>
    <lineage>
        <taxon>Eukaryota</taxon>
        <taxon>Metazoa</taxon>
        <taxon>Ecdysozoa</taxon>
        <taxon>Arthropoda</taxon>
        <taxon>Hexapoda</taxon>
        <taxon>Insecta</taxon>
        <taxon>Pterygota</taxon>
        <taxon>Neoptera</taxon>
        <taxon>Paraneoptera</taxon>
        <taxon>Hemiptera</taxon>
        <taxon>Sternorrhyncha</taxon>
        <taxon>Psylloidea</taxon>
        <taxon>Psyllidae</taxon>
        <taxon>Psyllinae</taxon>
        <taxon>Cacopsylla</taxon>
    </lineage>
</organism>